<evidence type="ECO:0000313" key="7">
    <source>
        <dbReference type="Proteomes" id="UP000250572"/>
    </source>
</evidence>
<evidence type="ECO:0000256" key="2">
    <source>
        <dbReference type="ARBA" id="ARBA00022771"/>
    </source>
</evidence>
<proteinExistence type="predicted"/>
<dbReference type="SMART" id="SM00184">
    <property type="entry name" value="RING"/>
    <property type="match status" value="1"/>
</dbReference>
<dbReference type="InterPro" id="IPR013083">
    <property type="entry name" value="Znf_RING/FYVE/PHD"/>
</dbReference>
<sequence length="160" mass="17973">MEQSHMDEATFSCSICLDLLSNPVTTSCGHNYCFTCIKTHWDQEDQRGIHSCPQCRRTFKPRPDLCKNTMLGRRISKLDVSVDSLGAEKPALVLVLGFFQSRNHWSHLQVQHSSDQQEQLGIQAEITGHIFRSSIVGISSSSNNSSSFMSIVPQLLHCSY</sequence>
<evidence type="ECO:0000256" key="3">
    <source>
        <dbReference type="ARBA" id="ARBA00022833"/>
    </source>
</evidence>
<organism evidence="6 7">
    <name type="scientific">Gambusia affinis</name>
    <name type="common">Western mosquitofish</name>
    <name type="synonym">Heterandria affinis</name>
    <dbReference type="NCBI Taxonomy" id="33528"/>
    <lineage>
        <taxon>Eukaryota</taxon>
        <taxon>Metazoa</taxon>
        <taxon>Chordata</taxon>
        <taxon>Craniata</taxon>
        <taxon>Vertebrata</taxon>
        <taxon>Euteleostomi</taxon>
        <taxon>Actinopterygii</taxon>
        <taxon>Neopterygii</taxon>
        <taxon>Teleostei</taxon>
        <taxon>Neoteleostei</taxon>
        <taxon>Acanthomorphata</taxon>
        <taxon>Ovalentaria</taxon>
        <taxon>Atherinomorphae</taxon>
        <taxon>Cyprinodontiformes</taxon>
        <taxon>Poeciliidae</taxon>
        <taxon>Poeciliinae</taxon>
        <taxon>Gambusia</taxon>
    </lineage>
</organism>
<protein>
    <recommendedName>
        <fullName evidence="5">RING-type domain-containing protein</fullName>
    </recommendedName>
</protein>
<evidence type="ECO:0000256" key="4">
    <source>
        <dbReference type="PROSITE-ProRule" id="PRU00175"/>
    </source>
</evidence>
<accession>A0A315W352</accession>
<evidence type="ECO:0000259" key="5">
    <source>
        <dbReference type="PROSITE" id="PS50089"/>
    </source>
</evidence>
<keyword evidence="3" id="KW-0862">Zinc</keyword>
<dbReference type="GO" id="GO:0008270">
    <property type="term" value="F:zinc ion binding"/>
    <property type="evidence" value="ECO:0007669"/>
    <property type="project" value="UniProtKB-KW"/>
</dbReference>
<dbReference type="Pfam" id="PF15227">
    <property type="entry name" value="zf-C3HC4_4"/>
    <property type="match status" value="1"/>
</dbReference>
<keyword evidence="7" id="KW-1185">Reference proteome</keyword>
<dbReference type="EMBL" id="NHOQ01000466">
    <property type="protein sequence ID" value="PWA30096.1"/>
    <property type="molecule type" value="Genomic_DNA"/>
</dbReference>
<reference evidence="6 7" key="1">
    <citation type="journal article" date="2018" name="G3 (Bethesda)">
        <title>A High-Quality Reference Genome for the Invasive Mosquitofish Gambusia affinis Using a Chicago Library.</title>
        <authorList>
            <person name="Hoffberg S.L."/>
            <person name="Troendle N.J."/>
            <person name="Glenn T.C."/>
            <person name="Mahmud O."/>
            <person name="Louha S."/>
            <person name="Chalopin D."/>
            <person name="Bennetzen J.L."/>
            <person name="Mauricio R."/>
        </authorList>
    </citation>
    <scope>NUCLEOTIDE SEQUENCE [LARGE SCALE GENOMIC DNA]</scope>
    <source>
        <strain evidence="6">NE01/NJP1002.9</strain>
        <tissue evidence="6">Muscle</tissue>
    </source>
</reference>
<dbReference type="InterPro" id="IPR001841">
    <property type="entry name" value="Znf_RING"/>
</dbReference>
<evidence type="ECO:0000313" key="6">
    <source>
        <dbReference type="EMBL" id="PWA30096.1"/>
    </source>
</evidence>
<dbReference type="SUPFAM" id="SSF57850">
    <property type="entry name" value="RING/U-box"/>
    <property type="match status" value="1"/>
</dbReference>
<dbReference type="InterPro" id="IPR051051">
    <property type="entry name" value="E3_ubiq-ligase_TRIM/RNF"/>
</dbReference>
<evidence type="ECO:0000256" key="1">
    <source>
        <dbReference type="ARBA" id="ARBA00022723"/>
    </source>
</evidence>
<keyword evidence="1" id="KW-0479">Metal-binding</keyword>
<dbReference type="PANTHER" id="PTHR25465">
    <property type="entry name" value="B-BOX DOMAIN CONTAINING"/>
    <property type="match status" value="1"/>
</dbReference>
<dbReference type="PROSITE" id="PS00518">
    <property type="entry name" value="ZF_RING_1"/>
    <property type="match status" value="1"/>
</dbReference>
<dbReference type="PANTHER" id="PTHR25465:SF5">
    <property type="entry name" value="E3 UBIQUITIN_ISG15 LIGASE TRIM25-RELATED"/>
    <property type="match status" value="1"/>
</dbReference>
<dbReference type="Proteomes" id="UP000250572">
    <property type="component" value="Unassembled WGS sequence"/>
</dbReference>
<dbReference type="InterPro" id="IPR017907">
    <property type="entry name" value="Znf_RING_CS"/>
</dbReference>
<dbReference type="PROSITE" id="PS50089">
    <property type="entry name" value="ZF_RING_2"/>
    <property type="match status" value="1"/>
</dbReference>
<gene>
    <name evidence="6" type="ORF">CCH79_00009770</name>
</gene>
<dbReference type="AlphaFoldDB" id="A0A315W352"/>
<feature type="domain" description="RING-type" evidence="5">
    <location>
        <begin position="13"/>
        <end position="56"/>
    </location>
</feature>
<comment type="caution">
    <text evidence="6">The sequence shown here is derived from an EMBL/GenBank/DDBJ whole genome shotgun (WGS) entry which is preliminary data.</text>
</comment>
<name>A0A315W352_GAMAF</name>
<keyword evidence="2 4" id="KW-0863">Zinc-finger</keyword>
<dbReference type="Gene3D" id="3.30.40.10">
    <property type="entry name" value="Zinc/RING finger domain, C3HC4 (zinc finger)"/>
    <property type="match status" value="1"/>
</dbReference>